<dbReference type="Proteomes" id="UP000009232">
    <property type="component" value="Chromosome"/>
</dbReference>
<dbReference type="STRING" id="717773.Thicy_0614"/>
<dbReference type="GO" id="GO:0032259">
    <property type="term" value="P:methylation"/>
    <property type="evidence" value="ECO:0007669"/>
    <property type="project" value="UniProtKB-KW"/>
</dbReference>
<evidence type="ECO:0000256" key="2">
    <source>
        <dbReference type="SAM" id="MobiDB-lite"/>
    </source>
</evidence>
<dbReference type="PANTHER" id="PTHR43861:SF3">
    <property type="entry name" value="PUTATIVE (AFU_ORTHOLOGUE AFUA_2G14390)-RELATED"/>
    <property type="match status" value="1"/>
</dbReference>
<dbReference type="OrthoDB" id="9786503at2"/>
<evidence type="ECO:0000259" key="3">
    <source>
        <dbReference type="Pfam" id="PF13649"/>
    </source>
</evidence>
<dbReference type="RefSeq" id="WP_013835167.1">
    <property type="nucleotide sequence ID" value="NC_015581.1"/>
</dbReference>
<dbReference type="KEGG" id="tcy:Thicy_0614"/>
<dbReference type="HOGENOM" id="CLU_056435_5_1_6"/>
<dbReference type="GO" id="GO:0008168">
    <property type="term" value="F:methyltransferase activity"/>
    <property type="evidence" value="ECO:0007669"/>
    <property type="project" value="UniProtKB-KW"/>
</dbReference>
<dbReference type="InterPro" id="IPR029063">
    <property type="entry name" value="SAM-dependent_MTases_sf"/>
</dbReference>
<dbReference type="Pfam" id="PF13649">
    <property type="entry name" value="Methyltransf_25"/>
    <property type="match status" value="1"/>
</dbReference>
<keyword evidence="1 4" id="KW-0808">Transferase</keyword>
<reference evidence="4 5" key="1">
    <citation type="submission" date="2011-05" db="EMBL/GenBank/DDBJ databases">
        <title>Complete sequence of Thioalkalimicrobium cyclicum ALM1.</title>
        <authorList>
            <consortium name="US DOE Joint Genome Institute"/>
            <person name="Lucas S."/>
            <person name="Han J."/>
            <person name="Lapidus A."/>
            <person name="Cheng J.-F."/>
            <person name="Goodwin L."/>
            <person name="Pitluck S."/>
            <person name="Peters L."/>
            <person name="Mikhailova N."/>
            <person name="Davenport K."/>
            <person name="Han C."/>
            <person name="Tapia R."/>
            <person name="Land M."/>
            <person name="Hauser L."/>
            <person name="Kyrpides N."/>
            <person name="Ivanova N."/>
            <person name="Pagani I."/>
            <person name="Kappler U."/>
            <person name="Woyke T."/>
        </authorList>
    </citation>
    <scope>NUCLEOTIDE SEQUENCE [LARGE SCALE GENOMIC DNA]</scope>
    <source>
        <strain evidence="5">DSM 14477 / JCM 11371 / ALM1</strain>
    </source>
</reference>
<accession>F6DC00</accession>
<sequence length="197" mass="21974">MDWNEKYLGKDYFYGTEPNDFLHAIANTWATPKKILCIAEGEGRNAVFLARLGHQVSAIDSSSVAREKALALAEANNLQIDYQLADLNEFDFGTEQWDAIVSIFCHLPAALRQKVHQDVEAGLVTGGLFLLEAYSPRQLKYTSGGPKDLGLLYELDSLKKDFKTMLWQQNQEIIRTIQEGTGHSGPSSVVQLLGQKQ</sequence>
<gene>
    <name evidence="4" type="ordered locus">Thicy_0614</name>
</gene>
<evidence type="ECO:0000313" key="5">
    <source>
        <dbReference type="Proteomes" id="UP000009232"/>
    </source>
</evidence>
<evidence type="ECO:0000256" key="1">
    <source>
        <dbReference type="ARBA" id="ARBA00022679"/>
    </source>
</evidence>
<keyword evidence="4" id="KW-0489">Methyltransferase</keyword>
<organism evidence="4 5">
    <name type="scientific">Thiomicrospira cyclica (strain DSM 14477 / JCM 11371 / ALM1)</name>
    <name type="common">Thioalkalimicrobium cyclicum</name>
    <dbReference type="NCBI Taxonomy" id="717773"/>
    <lineage>
        <taxon>Bacteria</taxon>
        <taxon>Pseudomonadati</taxon>
        <taxon>Pseudomonadota</taxon>
        <taxon>Gammaproteobacteria</taxon>
        <taxon>Thiotrichales</taxon>
        <taxon>Piscirickettsiaceae</taxon>
        <taxon>Thiomicrospira</taxon>
    </lineage>
</organism>
<dbReference type="EMBL" id="CP002776">
    <property type="protein sequence ID" value="AEG31386.1"/>
    <property type="molecule type" value="Genomic_DNA"/>
</dbReference>
<dbReference type="AlphaFoldDB" id="F6DC00"/>
<evidence type="ECO:0000313" key="4">
    <source>
        <dbReference type="EMBL" id="AEG31386.1"/>
    </source>
</evidence>
<feature type="region of interest" description="Disordered" evidence="2">
    <location>
        <begin position="178"/>
        <end position="197"/>
    </location>
</feature>
<proteinExistence type="predicted"/>
<keyword evidence="5" id="KW-1185">Reference proteome</keyword>
<dbReference type="Gene3D" id="3.40.50.150">
    <property type="entry name" value="Vaccinia Virus protein VP39"/>
    <property type="match status" value="1"/>
</dbReference>
<dbReference type="InterPro" id="IPR041698">
    <property type="entry name" value="Methyltransf_25"/>
</dbReference>
<name>F6DC00_THICA</name>
<dbReference type="PANTHER" id="PTHR43861">
    <property type="entry name" value="TRANS-ACONITATE 2-METHYLTRANSFERASE-RELATED"/>
    <property type="match status" value="1"/>
</dbReference>
<dbReference type="SUPFAM" id="SSF53335">
    <property type="entry name" value="S-adenosyl-L-methionine-dependent methyltransferases"/>
    <property type="match status" value="1"/>
</dbReference>
<dbReference type="eggNOG" id="COG0500">
    <property type="taxonomic scope" value="Bacteria"/>
</dbReference>
<protein>
    <submittedName>
        <fullName evidence="4">Methyltransferase type 11</fullName>
    </submittedName>
</protein>
<feature type="domain" description="Methyltransferase" evidence="3">
    <location>
        <begin position="35"/>
        <end position="127"/>
    </location>
</feature>
<dbReference type="CDD" id="cd02440">
    <property type="entry name" value="AdoMet_MTases"/>
    <property type="match status" value="1"/>
</dbReference>